<reference evidence="2" key="1">
    <citation type="journal article" date="2016" name="Nature">
        <title>Genome evolution in the allotetraploid frog Xenopus laevis.</title>
        <authorList>
            <person name="Session A.M."/>
            <person name="Uno Y."/>
            <person name="Kwon T."/>
            <person name="Chapman J.A."/>
            <person name="Toyoda A."/>
            <person name="Takahashi S."/>
            <person name="Fukui A."/>
            <person name="Hikosaka A."/>
            <person name="Suzuki A."/>
            <person name="Kondo M."/>
            <person name="van Heeringen S.J."/>
            <person name="Quigley I."/>
            <person name="Heinz S."/>
            <person name="Ogino H."/>
            <person name="Ochi H."/>
            <person name="Hellsten U."/>
            <person name="Lyons J.B."/>
            <person name="Simakov O."/>
            <person name="Putnam N."/>
            <person name="Stites J."/>
            <person name="Kuroki Y."/>
            <person name="Tanaka T."/>
            <person name="Michiue T."/>
            <person name="Watanabe M."/>
            <person name="Bogdanovic O."/>
            <person name="Lister R."/>
            <person name="Georgiou G."/>
            <person name="Paranjpe S.S."/>
            <person name="van Kruijsbergen I."/>
            <person name="Shu S."/>
            <person name="Carlson J."/>
            <person name="Kinoshita T."/>
            <person name="Ohta Y."/>
            <person name="Mawaribuchi S."/>
            <person name="Jenkins J."/>
            <person name="Grimwood J."/>
            <person name="Schmutz J."/>
            <person name="Mitros T."/>
            <person name="Mozaffari S.V."/>
            <person name="Suzuki Y."/>
            <person name="Haramoto Y."/>
            <person name="Yamamoto T.S."/>
            <person name="Takagi C."/>
            <person name="Heald R."/>
            <person name="Miller K."/>
            <person name="Haudenschild C."/>
            <person name="Kitzman J."/>
            <person name="Nakayama T."/>
            <person name="Izutsu Y."/>
            <person name="Robert J."/>
            <person name="Fortriede J."/>
            <person name="Burns K."/>
            <person name="Lotay V."/>
            <person name="Karimi K."/>
            <person name="Yasuoka Y."/>
            <person name="Dichmann D.S."/>
            <person name="Flajnik M.F."/>
            <person name="Houston D.W."/>
            <person name="Shendure J."/>
            <person name="DuPasquier L."/>
            <person name="Vize P.D."/>
            <person name="Zorn A.M."/>
            <person name="Ito M."/>
            <person name="Marcotte E.M."/>
            <person name="Wallingford J.B."/>
            <person name="Ito Y."/>
            <person name="Asashima M."/>
            <person name="Ueno N."/>
            <person name="Matsuda Y."/>
            <person name="Veenstra G.J."/>
            <person name="Fujiyama A."/>
            <person name="Harland R.M."/>
            <person name="Taira M."/>
            <person name="Rokhsar D.S."/>
        </authorList>
    </citation>
    <scope>NUCLEOTIDE SEQUENCE [LARGE SCALE GENOMIC DNA]</scope>
    <source>
        <strain evidence="2">J</strain>
    </source>
</reference>
<name>A0A974H201_XENLA</name>
<evidence type="ECO:0000313" key="1">
    <source>
        <dbReference type="EMBL" id="OCT61535.1"/>
    </source>
</evidence>
<dbReference type="AlphaFoldDB" id="A0A974H201"/>
<protein>
    <submittedName>
        <fullName evidence="1">Uncharacterized protein</fullName>
    </submittedName>
</protein>
<sequence length="227" mass="26186">MCQTEDHKADLSTHPTRWMKAKPSTICLKKKKTKKVPSKGTKNKKETTKVELKEKHSNVFLKKEIAKRWPGVYEAHTWKMEKRKTEPDSTPCINEEHQILSFTDCDHERRDKNCFKFDHVEIVDSAGIKYHCISLRRQINECFSALVCDPEGTMEILDVDDVDEHYECGVYAIANAFELLSSSCPAETPPASMIICWFSRRKFTAFPKIVDACVVDLEPKFNFYMAG</sequence>
<evidence type="ECO:0000313" key="2">
    <source>
        <dbReference type="Proteomes" id="UP000694892"/>
    </source>
</evidence>
<accession>A0A974H201</accession>
<organism evidence="1 2">
    <name type="scientific">Xenopus laevis</name>
    <name type="common">African clawed frog</name>
    <dbReference type="NCBI Taxonomy" id="8355"/>
    <lineage>
        <taxon>Eukaryota</taxon>
        <taxon>Metazoa</taxon>
        <taxon>Chordata</taxon>
        <taxon>Craniata</taxon>
        <taxon>Vertebrata</taxon>
        <taxon>Euteleostomi</taxon>
        <taxon>Amphibia</taxon>
        <taxon>Batrachia</taxon>
        <taxon>Anura</taxon>
        <taxon>Pipoidea</taxon>
        <taxon>Pipidae</taxon>
        <taxon>Xenopodinae</taxon>
        <taxon>Xenopus</taxon>
        <taxon>Xenopus</taxon>
    </lineage>
</organism>
<proteinExistence type="predicted"/>
<gene>
    <name evidence="1" type="ORF">XELAEV_18047561mg</name>
</gene>
<dbReference type="Proteomes" id="UP000694892">
    <property type="component" value="Chromosome 9_10S"/>
</dbReference>
<dbReference type="EMBL" id="CM004483">
    <property type="protein sequence ID" value="OCT61535.1"/>
    <property type="molecule type" value="Genomic_DNA"/>
</dbReference>